<protein>
    <submittedName>
        <fullName evidence="2">Uncharacterized protein</fullName>
    </submittedName>
</protein>
<keyword evidence="1" id="KW-1133">Transmembrane helix</keyword>
<feature type="transmembrane region" description="Helical" evidence="1">
    <location>
        <begin position="227"/>
        <end position="258"/>
    </location>
</feature>
<gene>
    <name evidence="2" type="ORF">DN730_10435</name>
</gene>
<feature type="transmembrane region" description="Helical" evidence="1">
    <location>
        <begin position="70"/>
        <end position="92"/>
    </location>
</feature>
<feature type="transmembrane region" description="Helical" evidence="1">
    <location>
        <begin position="270"/>
        <end position="291"/>
    </location>
</feature>
<dbReference type="RefSeq" id="WP_147290576.1">
    <property type="nucleotide sequence ID" value="NZ_QKRA01000004.1"/>
</dbReference>
<feature type="transmembrane region" description="Helical" evidence="1">
    <location>
        <begin position="396"/>
        <end position="416"/>
    </location>
</feature>
<feature type="transmembrane region" description="Helical" evidence="1">
    <location>
        <begin position="20"/>
        <end position="39"/>
    </location>
</feature>
<evidence type="ECO:0000313" key="2">
    <source>
        <dbReference type="EMBL" id="RDL44045.1"/>
    </source>
</evidence>
<accession>A0A370U8F8</accession>
<evidence type="ECO:0000256" key="1">
    <source>
        <dbReference type="SAM" id="Phobius"/>
    </source>
</evidence>
<feature type="transmembrane region" description="Helical" evidence="1">
    <location>
        <begin position="130"/>
        <end position="153"/>
    </location>
</feature>
<feature type="transmembrane region" description="Helical" evidence="1">
    <location>
        <begin position="303"/>
        <end position="324"/>
    </location>
</feature>
<feature type="transmembrane region" description="Helical" evidence="1">
    <location>
        <begin position="45"/>
        <end position="63"/>
    </location>
</feature>
<feature type="transmembrane region" description="Helical" evidence="1">
    <location>
        <begin position="367"/>
        <end position="390"/>
    </location>
</feature>
<name>A0A370U8F8_9GAMM</name>
<dbReference type="AlphaFoldDB" id="A0A370U8F8"/>
<keyword evidence="3" id="KW-1185">Reference proteome</keyword>
<keyword evidence="1" id="KW-0812">Transmembrane</keyword>
<evidence type="ECO:0000313" key="3">
    <source>
        <dbReference type="Proteomes" id="UP000254326"/>
    </source>
</evidence>
<feature type="transmembrane region" description="Helical" evidence="1">
    <location>
        <begin position="98"/>
        <end position="118"/>
    </location>
</feature>
<organism evidence="2 3">
    <name type="scientific">Marinomonas piezotolerans</name>
    <dbReference type="NCBI Taxonomy" id="2213058"/>
    <lineage>
        <taxon>Bacteria</taxon>
        <taxon>Pseudomonadati</taxon>
        <taxon>Pseudomonadota</taxon>
        <taxon>Gammaproteobacteria</taxon>
        <taxon>Oceanospirillales</taxon>
        <taxon>Oceanospirillaceae</taxon>
        <taxon>Marinomonas</taxon>
    </lineage>
</organism>
<sequence length="426" mass="49044">MNREYGVEKPHLTFGYRQLVKVFVLYWVLVFTLRFLLNTLFQSELYFSAVTLFSILFLLFCSFPKLNLYFFKLCLIDQVLLVLGFVFCGYGIIIFDYIFFQTSFIIFIVPILLFLLVLGRDVRKIVVRGYLFLGIMVSLEIIFEFIFFNHYFLGLGEDFLTTYDYLEYRSLFSHNESYADDRAVGGILRVDGLFGYNHTTGAFLAVLAAFFFEYVKYAARYRIFYALYFFLFLLGVFASTSTTAILALALSLFFSVFLDVGVKRLTKGGLFFFVVVFFVAFYFSSLGGFLFDRLNQNLESTSYVSAFIPAFQDFSHFLRYLAGFNSAHSFIAESDLFRIISNFGIIVVFILFYRVSRLYLCVFRSNCYANGVLIYRASGSAVLAGFLVLIHTSATLGWNVGSAVFLFYSLLMVHFYQNRVGNGADV</sequence>
<feature type="transmembrane region" description="Helical" evidence="1">
    <location>
        <begin position="336"/>
        <end position="355"/>
    </location>
</feature>
<dbReference type="EMBL" id="QKRA01000004">
    <property type="protein sequence ID" value="RDL44045.1"/>
    <property type="molecule type" value="Genomic_DNA"/>
</dbReference>
<dbReference type="Proteomes" id="UP000254326">
    <property type="component" value="Unassembled WGS sequence"/>
</dbReference>
<feature type="transmembrane region" description="Helical" evidence="1">
    <location>
        <begin position="196"/>
        <end position="215"/>
    </location>
</feature>
<keyword evidence="1" id="KW-0472">Membrane</keyword>
<comment type="caution">
    <text evidence="2">The sequence shown here is derived from an EMBL/GenBank/DDBJ whole genome shotgun (WGS) entry which is preliminary data.</text>
</comment>
<proteinExistence type="predicted"/>
<reference evidence="2 3" key="1">
    <citation type="submission" date="2018-06" db="EMBL/GenBank/DDBJ databases">
        <title>Marinomonas sp. YLB-05 draft genome sequence.</title>
        <authorList>
            <person name="Yu L."/>
            <person name="Tang X."/>
        </authorList>
    </citation>
    <scope>NUCLEOTIDE SEQUENCE [LARGE SCALE GENOMIC DNA]</scope>
    <source>
        <strain evidence="2 3">YLB-05</strain>
    </source>
</reference>